<evidence type="ECO:0000256" key="10">
    <source>
        <dbReference type="RuleBase" id="RU351113"/>
    </source>
</evidence>
<keyword evidence="3 10" id="KW-0716">Sensory transduction</keyword>
<dbReference type="AlphaFoldDB" id="A0A7T3R149"/>
<keyword evidence="5 10" id="KW-0552">Olfaction</keyword>
<feature type="transmembrane region" description="Helical" evidence="10">
    <location>
        <begin position="80"/>
        <end position="102"/>
    </location>
</feature>
<evidence type="ECO:0000256" key="9">
    <source>
        <dbReference type="ARBA" id="ARBA00023224"/>
    </source>
</evidence>
<gene>
    <name evidence="11" type="primary">OR4</name>
</gene>
<evidence type="ECO:0000256" key="7">
    <source>
        <dbReference type="ARBA" id="ARBA00023136"/>
    </source>
</evidence>
<evidence type="ECO:0000256" key="6">
    <source>
        <dbReference type="ARBA" id="ARBA00022989"/>
    </source>
</evidence>
<dbReference type="InterPro" id="IPR004117">
    <property type="entry name" value="7tm6_olfct_rcpt"/>
</dbReference>
<comment type="similarity">
    <text evidence="10">Belongs to the insect chemoreceptor superfamily. Heteromeric odorant receptor channel (TC 1.A.69) family.</text>
</comment>
<proteinExistence type="evidence at transcript level"/>
<evidence type="ECO:0000256" key="1">
    <source>
        <dbReference type="ARBA" id="ARBA00004651"/>
    </source>
</evidence>
<feature type="transmembrane region" description="Helical" evidence="10">
    <location>
        <begin position="136"/>
        <end position="155"/>
    </location>
</feature>
<keyword evidence="9 10" id="KW-0807">Transducer</keyword>
<evidence type="ECO:0000313" key="11">
    <source>
        <dbReference type="EMBL" id="QPZ88917.1"/>
    </source>
</evidence>
<accession>A0A7T3R149</accession>
<dbReference type="EMBL" id="MN731502">
    <property type="protein sequence ID" value="QPZ88917.1"/>
    <property type="molecule type" value="mRNA"/>
</dbReference>
<dbReference type="GO" id="GO:0004984">
    <property type="term" value="F:olfactory receptor activity"/>
    <property type="evidence" value="ECO:0007669"/>
    <property type="project" value="InterPro"/>
</dbReference>
<dbReference type="OrthoDB" id="8185860at2759"/>
<keyword evidence="7 10" id="KW-0472">Membrane</keyword>
<dbReference type="PANTHER" id="PTHR21137">
    <property type="entry name" value="ODORANT RECEPTOR"/>
    <property type="match status" value="1"/>
</dbReference>
<evidence type="ECO:0000256" key="8">
    <source>
        <dbReference type="ARBA" id="ARBA00023170"/>
    </source>
</evidence>
<organism evidence="11">
    <name type="scientific">Diaphorina citri</name>
    <name type="common">Asian citrus psyllid</name>
    <dbReference type="NCBI Taxonomy" id="121845"/>
    <lineage>
        <taxon>Eukaryota</taxon>
        <taxon>Metazoa</taxon>
        <taxon>Ecdysozoa</taxon>
        <taxon>Arthropoda</taxon>
        <taxon>Hexapoda</taxon>
        <taxon>Insecta</taxon>
        <taxon>Pterygota</taxon>
        <taxon>Neoptera</taxon>
        <taxon>Paraneoptera</taxon>
        <taxon>Hemiptera</taxon>
        <taxon>Sternorrhyncha</taxon>
        <taxon>Psylloidea</taxon>
        <taxon>Psyllidae</taxon>
        <taxon>Diaphorininae</taxon>
        <taxon>Diaphorina</taxon>
    </lineage>
</organism>
<dbReference type="GO" id="GO:0005549">
    <property type="term" value="F:odorant binding"/>
    <property type="evidence" value="ECO:0007669"/>
    <property type="project" value="InterPro"/>
</dbReference>
<comment type="subcellular location">
    <subcellularLocation>
        <location evidence="1 10">Cell membrane</location>
        <topology evidence="1 10">Multi-pass membrane protein</topology>
    </subcellularLocation>
</comment>
<dbReference type="GO" id="GO:0005886">
    <property type="term" value="C:plasma membrane"/>
    <property type="evidence" value="ECO:0007669"/>
    <property type="project" value="UniProtKB-SubCell"/>
</dbReference>
<feature type="transmembrane region" description="Helical" evidence="10">
    <location>
        <begin position="194"/>
        <end position="214"/>
    </location>
</feature>
<reference evidence="11" key="1">
    <citation type="submission" date="2019-11" db="EMBL/GenBank/DDBJ databases">
        <title>Host plant odors and their recognition by OBPs of Diaphorina citri Kuwayama (Hemiptera: Psyllidae).</title>
        <authorList>
            <person name="Zhengbing W."/>
            <person name="Xinnian Z."/>
        </authorList>
    </citation>
    <scope>NUCLEOTIDE SEQUENCE</scope>
</reference>
<feature type="transmembrane region" description="Helical" evidence="10">
    <location>
        <begin position="52"/>
        <end position="74"/>
    </location>
</feature>
<evidence type="ECO:0000256" key="2">
    <source>
        <dbReference type="ARBA" id="ARBA00022475"/>
    </source>
</evidence>
<evidence type="ECO:0000256" key="5">
    <source>
        <dbReference type="ARBA" id="ARBA00022725"/>
    </source>
</evidence>
<dbReference type="Pfam" id="PF02949">
    <property type="entry name" value="7tm_6"/>
    <property type="match status" value="1"/>
</dbReference>
<keyword evidence="6 10" id="KW-1133">Transmembrane helix</keyword>
<comment type="caution">
    <text evidence="10">Lacks conserved residue(s) required for the propagation of feature annotation.</text>
</comment>
<name>A0A7T3R149_DIACI</name>
<keyword evidence="2" id="KW-1003">Cell membrane</keyword>
<dbReference type="GO" id="GO:0007165">
    <property type="term" value="P:signal transduction"/>
    <property type="evidence" value="ECO:0007669"/>
    <property type="project" value="UniProtKB-KW"/>
</dbReference>
<dbReference type="PANTHER" id="PTHR21137:SF35">
    <property type="entry name" value="ODORANT RECEPTOR 19A-RELATED"/>
    <property type="match status" value="1"/>
</dbReference>
<evidence type="ECO:0000256" key="4">
    <source>
        <dbReference type="ARBA" id="ARBA00022692"/>
    </source>
</evidence>
<feature type="transmembrane region" description="Helical" evidence="10">
    <location>
        <begin position="316"/>
        <end position="336"/>
    </location>
</feature>
<keyword evidence="4 10" id="KW-0812">Transmembrane</keyword>
<evidence type="ECO:0000256" key="3">
    <source>
        <dbReference type="ARBA" id="ARBA00022606"/>
    </source>
</evidence>
<sequence>MKFRLVDRTKAHIKSKIEAIFHANQNYPCLIFTTYLAQVFRFQSIASTKIRFLSLFNFACFQCVTLPLFLQLIFVSTKNVIVLSMQLFESIYCVSVCIEYGLQFISHKRNVSLLQSFHRIFIKNHKYVKRILTIEYVASTIITIILVILGSMWFLESTISTMTEEELQLTNRQNPDRKFKTEFFLPFDYSLSPYYELVWVVVVYYGVILQTILFETITTMPFITLHIKGQLDILAYYLRSIGNSHFVYTDIKEGTRVPLLPTVAAPSSSLYQSNIGIENCRPKSQYTKRLIVKIIRHHQKLMRIVDRYERHCQIVFGLRLLVTVLLMVALLCQLVFTDGSRGYICASMIVVLQFNYFLCTGSELIDSGVANIHRSVFNNLWYTCDSDVWKLLRPIVLVSQKPRHFKFMRFYIIDYRSFVSSLRVAYSLFVVFTKFS</sequence>
<protein>
    <recommendedName>
        <fullName evidence="10">Odorant receptor</fullName>
    </recommendedName>
</protein>
<keyword evidence="8 10" id="KW-0675">Receptor</keyword>